<gene>
    <name evidence="1" type="ORF">N1032_25985</name>
</gene>
<dbReference type="EMBL" id="JANLCJ010000479">
    <property type="protein sequence ID" value="MCS5737183.1"/>
    <property type="molecule type" value="Genomic_DNA"/>
</dbReference>
<keyword evidence="2" id="KW-1185">Reference proteome</keyword>
<accession>A0ABT2HBB2</accession>
<protein>
    <submittedName>
        <fullName evidence="1">Uncharacterized protein</fullName>
    </submittedName>
</protein>
<sequence length="122" mass="14129">MKISKQFKEVGEPTDCADLDFCKAVQDMLPIWRHTSPEKMQDRMQRLFESQNRFEFHAIDDEGRTAAIMVITCDDEEAHIGEPVLIPVMACSLQPGLLTGAYRWLFQIAREYGINWIYTTKT</sequence>
<reference evidence="1" key="1">
    <citation type="submission" date="2022-08" db="EMBL/GenBank/DDBJ databases">
        <authorList>
            <person name="Deng Y."/>
            <person name="Han X.-F."/>
            <person name="Zhang Y.-Q."/>
        </authorList>
    </citation>
    <scope>NUCLEOTIDE SEQUENCE</scope>
    <source>
        <strain evidence="1">CPCC 203386</strain>
    </source>
</reference>
<dbReference type="RefSeq" id="WP_259543507.1">
    <property type="nucleotide sequence ID" value="NZ_JANLCJ010000479.1"/>
</dbReference>
<name>A0ABT2HBB2_9MICO</name>
<evidence type="ECO:0000313" key="2">
    <source>
        <dbReference type="Proteomes" id="UP001165586"/>
    </source>
</evidence>
<feature type="non-terminal residue" evidence="1">
    <location>
        <position position="122"/>
    </location>
</feature>
<dbReference type="Proteomes" id="UP001165586">
    <property type="component" value="Unassembled WGS sequence"/>
</dbReference>
<evidence type="ECO:0000313" key="1">
    <source>
        <dbReference type="EMBL" id="MCS5737183.1"/>
    </source>
</evidence>
<comment type="caution">
    <text evidence="1">The sequence shown here is derived from an EMBL/GenBank/DDBJ whole genome shotgun (WGS) entry which is preliminary data.</text>
</comment>
<organism evidence="1 2">
    <name type="scientific">Herbiconiux daphne</name>
    <dbReference type="NCBI Taxonomy" id="2970914"/>
    <lineage>
        <taxon>Bacteria</taxon>
        <taxon>Bacillati</taxon>
        <taxon>Actinomycetota</taxon>
        <taxon>Actinomycetes</taxon>
        <taxon>Micrococcales</taxon>
        <taxon>Microbacteriaceae</taxon>
        <taxon>Herbiconiux</taxon>
    </lineage>
</organism>
<proteinExistence type="predicted"/>